<dbReference type="Gene3D" id="2.40.50.90">
    <property type="match status" value="1"/>
</dbReference>
<evidence type="ECO:0000259" key="1">
    <source>
        <dbReference type="Pfam" id="PF00565"/>
    </source>
</evidence>
<accession>A0A059F651</accession>
<gene>
    <name evidence="2" type="ORF">HJA_16664</name>
</gene>
<sequence>MGRSGRLKEWLITFVVLAGIAFGVAVATREPAGSGGKAGFETSSVYWSDGDSGRLADGTKFRLHGVDAPETGSTDWYSGAKCEQERELGYAAKARVRELTRDRVLTISHDYGPDRYGRLVVDLSLDGQDLAALLVAAGTHKRWDYDGGESKPKWCTGRTVQPITGS</sequence>
<dbReference type="OrthoDB" id="9792155at2"/>
<dbReference type="InterPro" id="IPR016071">
    <property type="entry name" value="Staphylococal_nuclease_OB-fold"/>
</dbReference>
<dbReference type="InterPro" id="IPR035437">
    <property type="entry name" value="SNase_OB-fold_sf"/>
</dbReference>
<proteinExistence type="predicted"/>
<dbReference type="STRING" id="1280952.HJA_16664"/>
<reference evidence="2 3" key="1">
    <citation type="journal article" date="2014" name="Antonie Van Leeuwenhoek">
        <title>Hyphomonas beringensis sp. nov. and Hyphomonas chukchiensis sp. nov., isolated from surface seawater of the Bering Sea and Chukchi Sea.</title>
        <authorList>
            <person name="Li C."/>
            <person name="Lai Q."/>
            <person name="Li G."/>
            <person name="Dong C."/>
            <person name="Wang J."/>
            <person name="Liao Y."/>
            <person name="Shao Z."/>
        </authorList>
    </citation>
    <scope>NUCLEOTIDE SEQUENCE [LARGE SCALE GENOMIC DNA]</scope>
    <source>
        <strain evidence="2 3">VP2</strain>
    </source>
</reference>
<dbReference type="EMBL" id="ARYJ01000017">
    <property type="protein sequence ID" value="KCZ83825.1"/>
    <property type="molecule type" value="Genomic_DNA"/>
</dbReference>
<dbReference type="eggNOG" id="COG1525">
    <property type="taxonomic scope" value="Bacteria"/>
</dbReference>
<comment type="caution">
    <text evidence="2">The sequence shown here is derived from an EMBL/GenBank/DDBJ whole genome shotgun (WGS) entry which is preliminary data.</text>
</comment>
<feature type="domain" description="TNase-like" evidence="1">
    <location>
        <begin position="60"/>
        <end position="139"/>
    </location>
</feature>
<keyword evidence="3" id="KW-1185">Reference proteome</keyword>
<protein>
    <submittedName>
        <fullName evidence="2">Putative nuclease</fullName>
    </submittedName>
</protein>
<dbReference type="Proteomes" id="UP000024816">
    <property type="component" value="Unassembled WGS sequence"/>
</dbReference>
<dbReference type="PATRIC" id="fig|1280952.3.peg.3335"/>
<organism evidence="2 3">
    <name type="scientific">Hyphomonas jannaschiana VP2</name>
    <dbReference type="NCBI Taxonomy" id="1280952"/>
    <lineage>
        <taxon>Bacteria</taxon>
        <taxon>Pseudomonadati</taxon>
        <taxon>Pseudomonadota</taxon>
        <taxon>Alphaproteobacteria</taxon>
        <taxon>Hyphomonadales</taxon>
        <taxon>Hyphomonadaceae</taxon>
        <taxon>Hyphomonas</taxon>
    </lineage>
</organism>
<dbReference type="RefSeq" id="WP_035584575.1">
    <property type="nucleotide sequence ID" value="NZ_ARYJ01000017.1"/>
</dbReference>
<name>A0A059F651_9PROT</name>
<evidence type="ECO:0000313" key="2">
    <source>
        <dbReference type="EMBL" id="KCZ83825.1"/>
    </source>
</evidence>
<dbReference type="SUPFAM" id="SSF50199">
    <property type="entry name" value="Staphylococcal nuclease"/>
    <property type="match status" value="1"/>
</dbReference>
<evidence type="ECO:0000313" key="3">
    <source>
        <dbReference type="Proteomes" id="UP000024816"/>
    </source>
</evidence>
<dbReference type="AlphaFoldDB" id="A0A059F651"/>
<dbReference type="Pfam" id="PF00565">
    <property type="entry name" value="SNase"/>
    <property type="match status" value="1"/>
</dbReference>